<comment type="similarity">
    <text evidence="1">Belongs to the PITHD1 family.</text>
</comment>
<dbReference type="PANTHER" id="PTHR12175:SF1">
    <property type="entry name" value="PITH DOMAIN-CONTAINING PROTEIN 1"/>
    <property type="match status" value="1"/>
</dbReference>
<name>A0A0C3AJJ2_SERVB</name>
<feature type="region of interest" description="Disordered" evidence="2">
    <location>
        <begin position="1"/>
        <end position="20"/>
    </location>
</feature>
<dbReference type="HOGENOM" id="CLU_072377_2_1_1"/>
<evidence type="ECO:0000313" key="5">
    <source>
        <dbReference type="Proteomes" id="UP000054097"/>
    </source>
</evidence>
<dbReference type="InterPro" id="IPR008979">
    <property type="entry name" value="Galactose-bd-like_sf"/>
</dbReference>
<gene>
    <name evidence="4" type="ORF">M408DRAFT_331600</name>
</gene>
<dbReference type="Gene3D" id="2.60.120.470">
    <property type="entry name" value="PITH domain"/>
    <property type="match status" value="1"/>
</dbReference>
<dbReference type="GO" id="GO:0005634">
    <property type="term" value="C:nucleus"/>
    <property type="evidence" value="ECO:0007669"/>
    <property type="project" value="TreeGrafter"/>
</dbReference>
<evidence type="ECO:0000256" key="2">
    <source>
        <dbReference type="SAM" id="MobiDB-lite"/>
    </source>
</evidence>
<dbReference type="InterPro" id="IPR037047">
    <property type="entry name" value="PITH_dom_sf"/>
</dbReference>
<sequence length="208" mass="23300">MDEATPLDTPSESQAGYGDSTNLFQVVDRDKVNGLNLTVPEDAKELIKSWDMRENTEKYVDSGVDDQLIINVPFTQNVRLRSVLLKLGHGEWAPQRLRLYVNHPSGVGFDEADSLRTQLDIALLQGQSNVTEYPLRVAAFSNVFSISLFFSDAVGEEVTRMYYVGFKGDARQPTKDPNTHLDIAAEHSADAKVIDRLTEKNNTQVQIR</sequence>
<feature type="domain" description="PITH" evidence="3">
    <location>
        <begin position="12"/>
        <end position="186"/>
    </location>
</feature>
<dbReference type="Proteomes" id="UP000054097">
    <property type="component" value="Unassembled WGS sequence"/>
</dbReference>
<organism evidence="4 5">
    <name type="scientific">Serendipita vermifera MAFF 305830</name>
    <dbReference type="NCBI Taxonomy" id="933852"/>
    <lineage>
        <taxon>Eukaryota</taxon>
        <taxon>Fungi</taxon>
        <taxon>Dikarya</taxon>
        <taxon>Basidiomycota</taxon>
        <taxon>Agaricomycotina</taxon>
        <taxon>Agaricomycetes</taxon>
        <taxon>Sebacinales</taxon>
        <taxon>Serendipitaceae</taxon>
        <taxon>Serendipita</taxon>
    </lineage>
</organism>
<feature type="compositionally biased region" description="Polar residues" evidence="2">
    <location>
        <begin position="8"/>
        <end position="20"/>
    </location>
</feature>
<reference evidence="4 5" key="1">
    <citation type="submission" date="2014-04" db="EMBL/GenBank/DDBJ databases">
        <authorList>
            <consortium name="DOE Joint Genome Institute"/>
            <person name="Kuo A."/>
            <person name="Zuccaro A."/>
            <person name="Kohler A."/>
            <person name="Nagy L.G."/>
            <person name="Floudas D."/>
            <person name="Copeland A."/>
            <person name="Barry K.W."/>
            <person name="Cichocki N."/>
            <person name="Veneault-Fourrey C."/>
            <person name="LaButti K."/>
            <person name="Lindquist E.A."/>
            <person name="Lipzen A."/>
            <person name="Lundell T."/>
            <person name="Morin E."/>
            <person name="Murat C."/>
            <person name="Sun H."/>
            <person name="Tunlid A."/>
            <person name="Henrissat B."/>
            <person name="Grigoriev I.V."/>
            <person name="Hibbett D.S."/>
            <person name="Martin F."/>
            <person name="Nordberg H.P."/>
            <person name="Cantor M.N."/>
            <person name="Hua S.X."/>
        </authorList>
    </citation>
    <scope>NUCLEOTIDE SEQUENCE [LARGE SCALE GENOMIC DNA]</scope>
    <source>
        <strain evidence="4 5">MAFF 305830</strain>
    </source>
</reference>
<dbReference type="InterPro" id="IPR045099">
    <property type="entry name" value="PITH1-like"/>
</dbReference>
<evidence type="ECO:0000313" key="4">
    <source>
        <dbReference type="EMBL" id="KIM24770.1"/>
    </source>
</evidence>
<proteinExistence type="inferred from homology"/>
<dbReference type="InterPro" id="IPR010400">
    <property type="entry name" value="PITH_dom"/>
</dbReference>
<dbReference type="PROSITE" id="PS51532">
    <property type="entry name" value="PITH"/>
    <property type="match status" value="1"/>
</dbReference>
<dbReference type="OrthoDB" id="2635at2759"/>
<dbReference type="AlphaFoldDB" id="A0A0C3AJJ2"/>
<dbReference type="PANTHER" id="PTHR12175">
    <property type="entry name" value="AD039 HT014 THIOREDOXIN FAMILY TRP26"/>
    <property type="match status" value="1"/>
</dbReference>
<dbReference type="Pfam" id="PF06201">
    <property type="entry name" value="PITH"/>
    <property type="match status" value="1"/>
</dbReference>
<evidence type="ECO:0000259" key="3">
    <source>
        <dbReference type="PROSITE" id="PS51532"/>
    </source>
</evidence>
<accession>A0A0C3AJJ2</accession>
<protein>
    <recommendedName>
        <fullName evidence="3">PITH domain-containing protein</fullName>
    </recommendedName>
</protein>
<keyword evidence="5" id="KW-1185">Reference proteome</keyword>
<dbReference type="SUPFAM" id="SSF49785">
    <property type="entry name" value="Galactose-binding domain-like"/>
    <property type="match status" value="1"/>
</dbReference>
<reference evidence="5" key="2">
    <citation type="submission" date="2015-01" db="EMBL/GenBank/DDBJ databases">
        <title>Evolutionary Origins and Diversification of the Mycorrhizal Mutualists.</title>
        <authorList>
            <consortium name="DOE Joint Genome Institute"/>
            <consortium name="Mycorrhizal Genomics Consortium"/>
            <person name="Kohler A."/>
            <person name="Kuo A."/>
            <person name="Nagy L.G."/>
            <person name="Floudas D."/>
            <person name="Copeland A."/>
            <person name="Barry K.W."/>
            <person name="Cichocki N."/>
            <person name="Veneault-Fourrey C."/>
            <person name="LaButti K."/>
            <person name="Lindquist E.A."/>
            <person name="Lipzen A."/>
            <person name="Lundell T."/>
            <person name="Morin E."/>
            <person name="Murat C."/>
            <person name="Riley R."/>
            <person name="Ohm R."/>
            <person name="Sun H."/>
            <person name="Tunlid A."/>
            <person name="Henrissat B."/>
            <person name="Grigoriev I.V."/>
            <person name="Hibbett D.S."/>
            <person name="Martin F."/>
        </authorList>
    </citation>
    <scope>NUCLEOTIDE SEQUENCE [LARGE SCALE GENOMIC DNA]</scope>
    <source>
        <strain evidence="5">MAFF 305830</strain>
    </source>
</reference>
<dbReference type="GO" id="GO:0005737">
    <property type="term" value="C:cytoplasm"/>
    <property type="evidence" value="ECO:0007669"/>
    <property type="project" value="UniProtKB-ARBA"/>
</dbReference>
<dbReference type="EMBL" id="KN824320">
    <property type="protein sequence ID" value="KIM24770.1"/>
    <property type="molecule type" value="Genomic_DNA"/>
</dbReference>
<evidence type="ECO:0000256" key="1">
    <source>
        <dbReference type="ARBA" id="ARBA00025788"/>
    </source>
</evidence>